<comment type="catalytic activity">
    <reaction evidence="1">
        <text>ATP + protein L-histidine = ADP + protein N-phospho-L-histidine.</text>
        <dbReference type="EC" id="2.7.13.3"/>
    </reaction>
</comment>
<dbReference type="Proteomes" id="UP000003477">
    <property type="component" value="Unassembled WGS sequence"/>
</dbReference>
<evidence type="ECO:0000259" key="7">
    <source>
        <dbReference type="PROSITE" id="PS50109"/>
    </source>
</evidence>
<evidence type="ECO:0000256" key="4">
    <source>
        <dbReference type="ARBA" id="ARBA00022679"/>
    </source>
</evidence>
<dbReference type="Pfam" id="PF01590">
    <property type="entry name" value="GAF"/>
    <property type="match status" value="1"/>
</dbReference>
<keyword evidence="3" id="KW-0597">Phosphoprotein</keyword>
<name>G5J6V9_CROWT</name>
<dbReference type="SUPFAM" id="SSF55874">
    <property type="entry name" value="ATPase domain of HSP90 chaperone/DNA topoisomerase II/histidine kinase"/>
    <property type="match status" value="1"/>
</dbReference>
<dbReference type="InterPro" id="IPR050736">
    <property type="entry name" value="Sensor_HK_Regulatory"/>
</dbReference>
<dbReference type="SMART" id="SM00388">
    <property type="entry name" value="HisKA"/>
    <property type="match status" value="1"/>
</dbReference>
<reference evidence="8 9" key="1">
    <citation type="journal article" date="2011" name="Front. Microbiol.">
        <title>Two Strains of Crocosphaera watsonii with Highly Conserved Genomes are Distinguished by Strain-Specific Features.</title>
        <authorList>
            <person name="Bench S.R."/>
            <person name="Ilikchyan I.N."/>
            <person name="Tripp H.J."/>
            <person name="Zehr J.P."/>
        </authorList>
    </citation>
    <scope>NUCLEOTIDE SEQUENCE [LARGE SCALE GENOMIC DNA]</scope>
    <source>
        <strain evidence="8 9">WH 0003</strain>
    </source>
</reference>
<evidence type="ECO:0000313" key="9">
    <source>
        <dbReference type="Proteomes" id="UP000003477"/>
    </source>
</evidence>
<dbReference type="Gene3D" id="3.30.450.40">
    <property type="match status" value="1"/>
</dbReference>
<protein>
    <recommendedName>
        <fullName evidence="2">histidine kinase</fullName>
        <ecNumber evidence="2">2.7.13.3</ecNumber>
    </recommendedName>
</protein>
<dbReference type="SUPFAM" id="SSF55781">
    <property type="entry name" value="GAF domain-like"/>
    <property type="match status" value="1"/>
</dbReference>
<dbReference type="Gene3D" id="3.30.565.10">
    <property type="entry name" value="Histidine kinase-like ATPase, C-terminal domain"/>
    <property type="match status" value="1"/>
</dbReference>
<organism evidence="8 9">
    <name type="scientific">Crocosphaera watsonii WH 0003</name>
    <dbReference type="NCBI Taxonomy" id="423471"/>
    <lineage>
        <taxon>Bacteria</taxon>
        <taxon>Bacillati</taxon>
        <taxon>Cyanobacteriota</taxon>
        <taxon>Cyanophyceae</taxon>
        <taxon>Oscillatoriophycideae</taxon>
        <taxon>Chroococcales</taxon>
        <taxon>Aphanothecaceae</taxon>
        <taxon>Crocosphaera</taxon>
    </lineage>
</organism>
<dbReference type="Pfam" id="PF00512">
    <property type="entry name" value="HisKA"/>
    <property type="match status" value="1"/>
</dbReference>
<dbReference type="InterPro" id="IPR004358">
    <property type="entry name" value="Sig_transdc_His_kin-like_C"/>
</dbReference>
<dbReference type="PRINTS" id="PR00344">
    <property type="entry name" value="BCTRLSENSOR"/>
</dbReference>
<dbReference type="InterPro" id="IPR036890">
    <property type="entry name" value="HATPase_C_sf"/>
</dbReference>
<dbReference type="InterPro" id="IPR036097">
    <property type="entry name" value="HisK_dim/P_sf"/>
</dbReference>
<dbReference type="EMBL" id="AESD01000478">
    <property type="protein sequence ID" value="EHJ12077.1"/>
    <property type="molecule type" value="Genomic_DNA"/>
</dbReference>
<evidence type="ECO:0000256" key="1">
    <source>
        <dbReference type="ARBA" id="ARBA00000085"/>
    </source>
</evidence>
<dbReference type="InterPro" id="IPR005467">
    <property type="entry name" value="His_kinase_dom"/>
</dbReference>
<dbReference type="Gene3D" id="1.10.287.130">
    <property type="match status" value="1"/>
</dbReference>
<keyword evidence="6" id="KW-0902">Two-component regulatory system</keyword>
<dbReference type="GO" id="GO:0000155">
    <property type="term" value="F:phosphorelay sensor kinase activity"/>
    <property type="evidence" value="ECO:0007669"/>
    <property type="project" value="InterPro"/>
</dbReference>
<comment type="caution">
    <text evidence="8">The sequence shown here is derived from an EMBL/GenBank/DDBJ whole genome shotgun (WGS) entry which is preliminary data.</text>
</comment>
<keyword evidence="4" id="KW-0808">Transferase</keyword>
<gene>
    <name evidence="8" type="ORF">CWATWH0003_3202</name>
</gene>
<dbReference type="Pfam" id="PF02518">
    <property type="entry name" value="HATPase_c"/>
    <property type="match status" value="1"/>
</dbReference>
<dbReference type="SMART" id="SM00387">
    <property type="entry name" value="HATPase_c"/>
    <property type="match status" value="1"/>
</dbReference>
<dbReference type="PANTHER" id="PTHR43711">
    <property type="entry name" value="TWO-COMPONENT HISTIDINE KINASE"/>
    <property type="match status" value="1"/>
</dbReference>
<dbReference type="CDD" id="cd00075">
    <property type="entry name" value="HATPase"/>
    <property type="match status" value="1"/>
</dbReference>
<evidence type="ECO:0000256" key="2">
    <source>
        <dbReference type="ARBA" id="ARBA00012438"/>
    </source>
</evidence>
<dbReference type="SMART" id="SM00065">
    <property type="entry name" value="GAF"/>
    <property type="match status" value="1"/>
</dbReference>
<dbReference type="SUPFAM" id="SSF47384">
    <property type="entry name" value="Homodimeric domain of signal transducing histidine kinase"/>
    <property type="match status" value="1"/>
</dbReference>
<dbReference type="InterPro" id="IPR029016">
    <property type="entry name" value="GAF-like_dom_sf"/>
</dbReference>
<evidence type="ECO:0000256" key="3">
    <source>
        <dbReference type="ARBA" id="ARBA00022553"/>
    </source>
</evidence>
<dbReference type="InterPro" id="IPR003661">
    <property type="entry name" value="HisK_dim/P_dom"/>
</dbReference>
<accession>G5J6V9</accession>
<dbReference type="AlphaFoldDB" id="G5J6V9"/>
<dbReference type="CDD" id="cd00082">
    <property type="entry name" value="HisKA"/>
    <property type="match status" value="1"/>
</dbReference>
<dbReference type="RefSeq" id="WP_007311292.1">
    <property type="nucleotide sequence ID" value="NZ_AESD01000478.1"/>
</dbReference>
<evidence type="ECO:0000313" key="8">
    <source>
        <dbReference type="EMBL" id="EHJ12077.1"/>
    </source>
</evidence>
<proteinExistence type="predicted"/>
<dbReference type="PATRIC" id="fig|423471.3.peg.3007"/>
<dbReference type="PROSITE" id="PS50109">
    <property type="entry name" value="HIS_KIN"/>
    <property type="match status" value="1"/>
</dbReference>
<evidence type="ECO:0000256" key="6">
    <source>
        <dbReference type="ARBA" id="ARBA00023012"/>
    </source>
</evidence>
<keyword evidence="5 8" id="KW-0418">Kinase</keyword>
<dbReference type="InterPro" id="IPR003594">
    <property type="entry name" value="HATPase_dom"/>
</dbReference>
<dbReference type="PANTHER" id="PTHR43711:SF26">
    <property type="entry name" value="SENSOR HISTIDINE KINASE RCSC"/>
    <property type="match status" value="1"/>
</dbReference>
<feature type="domain" description="Histidine kinase" evidence="7">
    <location>
        <begin position="182"/>
        <end position="429"/>
    </location>
</feature>
<dbReference type="InterPro" id="IPR003018">
    <property type="entry name" value="GAF"/>
</dbReference>
<dbReference type="EC" id="2.7.13.3" evidence="2"/>
<dbReference type="GeneID" id="88766779"/>
<evidence type="ECO:0000256" key="5">
    <source>
        <dbReference type="ARBA" id="ARBA00022777"/>
    </source>
</evidence>
<sequence length="429" mass="48457">MFSATASIPDPSQDFIALCHSQARLLATALQADWSAVYLTSEEEGKAVNLIPVLIYPLRETIERPGEQPTQLREGKQEINLSNLSKGLPTNLDRSLIIPENERVEAKDYQIVLPLVYQETVLGVLVTYREAYPWQPEEFNQVQQIADTLAIACLLDQRGEWYERQLQRQQLKQQQERDRLDDLFHQVRNPLTALKVFGKLLLKRLGGDEQSSSIVKNIVQEGEHLQDLIKDFESYQNSLINEEEVITLNTESVDISDNLSFSLPASQSLTLTEVDVWDILETVLISAESIAENKGINLRVDKPKHLEPILGNSSSLREVFSNLIDNSIKYTPSSGKVTIKLGLSKIIDDKKYQGILIEDTGYGIPLEDKEHIFERHYRGIQSKNDISGSGLGLAIVKEFITKMGGLIELFSPILDNNRGTRFIVWLVSN</sequence>